<keyword evidence="9" id="KW-0449">Lipoprotein</keyword>
<dbReference type="GO" id="GO:2000436">
    <property type="term" value="P:positive regulation of protein neddylation"/>
    <property type="evidence" value="ECO:0007669"/>
    <property type="project" value="UniProtKB-ARBA"/>
</dbReference>
<evidence type="ECO:0000256" key="9">
    <source>
        <dbReference type="ARBA" id="ARBA00023288"/>
    </source>
</evidence>
<dbReference type="GO" id="GO:0000151">
    <property type="term" value="C:ubiquitin ligase complex"/>
    <property type="evidence" value="ECO:0007669"/>
    <property type="project" value="TreeGrafter"/>
</dbReference>
<dbReference type="InterPro" id="IPR042460">
    <property type="entry name" value="DCN1-like_PONY"/>
</dbReference>
<dbReference type="GO" id="GO:0005634">
    <property type="term" value="C:nucleus"/>
    <property type="evidence" value="ECO:0007669"/>
    <property type="project" value="UniProtKB-SubCell"/>
</dbReference>
<dbReference type="GO" id="GO:0045116">
    <property type="term" value="P:protein neddylation"/>
    <property type="evidence" value="ECO:0007669"/>
    <property type="project" value="TreeGrafter"/>
</dbReference>
<keyword evidence="14" id="KW-1185">Reference proteome</keyword>
<reference evidence="13" key="1">
    <citation type="journal article" date="2023" name="Mol. Biol. Evol.">
        <title>Third-Generation Sequencing Reveals the Adaptive Role of the Epigenome in Three Deep-Sea Polychaetes.</title>
        <authorList>
            <person name="Perez M."/>
            <person name="Aroh O."/>
            <person name="Sun Y."/>
            <person name="Lan Y."/>
            <person name="Juniper S.K."/>
            <person name="Young C.R."/>
            <person name="Angers B."/>
            <person name="Qian P.Y."/>
        </authorList>
    </citation>
    <scope>NUCLEOTIDE SEQUENCE</scope>
    <source>
        <strain evidence="13">R07B-5</strain>
    </source>
</reference>
<organism evidence="13 14">
    <name type="scientific">Ridgeia piscesae</name>
    <name type="common">Tubeworm</name>
    <dbReference type="NCBI Taxonomy" id="27915"/>
    <lineage>
        <taxon>Eukaryota</taxon>
        <taxon>Metazoa</taxon>
        <taxon>Spiralia</taxon>
        <taxon>Lophotrochozoa</taxon>
        <taxon>Annelida</taxon>
        <taxon>Polychaeta</taxon>
        <taxon>Sedentaria</taxon>
        <taxon>Canalipalpata</taxon>
        <taxon>Sabellida</taxon>
        <taxon>Siboglinidae</taxon>
        <taxon>Ridgeia</taxon>
    </lineage>
</organism>
<proteinExistence type="predicted"/>
<evidence type="ECO:0000259" key="12">
    <source>
        <dbReference type="PROSITE" id="PS51229"/>
    </source>
</evidence>
<protein>
    <recommendedName>
        <fullName evidence="10">Defective in cullin neddylation protein</fullName>
    </recommendedName>
</protein>
<keyword evidence="7" id="KW-0472">Membrane</keyword>
<gene>
    <name evidence="13" type="ORF">NP493_440g03003</name>
</gene>
<sequence length="331" mass="37457">MGKCLSCCEEPESSPTQNGHSTSCPPSHKAVGLKTAVTDKLPKDITSSSLNKYRVDPEVTGSGDAGANTGSCHGNGNGDTAMAVTAAKMFSPYPKLPPIRKPSNAEAKQRLSLTMKDYSEHKITMLFDSYRDPGDDEDCLQAEGIEKLCMHLGVRPEEFRVLVLAWKFNAETMCRFTRSEFFGGCKKLRVDSIKGIQSRFPEMLAEVQIRDNFKDLYRWTFKFGLDSDTGQRTLPVEMAISLWGLVFTQNEPRILKRWLTFLEKHPNIRGIPRDTWDMFLNFAEVVGDDLSTYDDTEAWPSLFDDFVEYENDCQNQNVTEEKPAKEYEVQI</sequence>
<comment type="caution">
    <text evidence="13">The sequence shown here is derived from an EMBL/GenBank/DDBJ whole genome shotgun (WGS) entry which is preliminary data.</text>
</comment>
<evidence type="ECO:0000313" key="14">
    <source>
        <dbReference type="Proteomes" id="UP001209878"/>
    </source>
</evidence>
<comment type="function">
    <text evidence="10">Neddylation of cullins play an essential role in the regulation of SCF-type complexes activity.</text>
</comment>
<keyword evidence="4" id="KW-1003">Cell membrane</keyword>
<evidence type="ECO:0000256" key="2">
    <source>
        <dbReference type="ARBA" id="ARBA00004236"/>
    </source>
</evidence>
<evidence type="ECO:0000256" key="8">
    <source>
        <dbReference type="ARBA" id="ARBA00023242"/>
    </source>
</evidence>
<dbReference type="FunFam" id="1.10.238.10:FF:000126">
    <property type="entry name" value="DCN1-like protein"/>
    <property type="match status" value="1"/>
</dbReference>
<dbReference type="Pfam" id="PF03556">
    <property type="entry name" value="Cullin_binding"/>
    <property type="match status" value="1"/>
</dbReference>
<feature type="region of interest" description="Disordered" evidence="11">
    <location>
        <begin position="10"/>
        <end position="29"/>
    </location>
</feature>
<evidence type="ECO:0000256" key="3">
    <source>
        <dbReference type="ARBA" id="ARBA00004556"/>
    </source>
</evidence>
<evidence type="ECO:0000313" key="13">
    <source>
        <dbReference type="EMBL" id="KAK2180508.1"/>
    </source>
</evidence>
<dbReference type="FunFam" id="1.10.238.200:FF:000003">
    <property type="entry name" value="DCN1-like protein 3"/>
    <property type="match status" value="1"/>
</dbReference>
<dbReference type="EMBL" id="JAODUO010000440">
    <property type="protein sequence ID" value="KAK2180508.1"/>
    <property type="molecule type" value="Genomic_DNA"/>
</dbReference>
<keyword evidence="8" id="KW-0539">Nucleus</keyword>
<dbReference type="PROSITE" id="PS51229">
    <property type="entry name" value="DCUN1"/>
    <property type="match status" value="1"/>
</dbReference>
<evidence type="ECO:0000256" key="11">
    <source>
        <dbReference type="SAM" id="MobiDB-lite"/>
    </source>
</evidence>
<dbReference type="GO" id="GO:0031624">
    <property type="term" value="F:ubiquitin conjugating enzyme binding"/>
    <property type="evidence" value="ECO:0007669"/>
    <property type="project" value="TreeGrafter"/>
</dbReference>
<dbReference type="PANTHER" id="PTHR12281">
    <property type="entry name" value="RP42 RELATED"/>
    <property type="match status" value="1"/>
</dbReference>
<evidence type="ECO:0000256" key="6">
    <source>
        <dbReference type="ARBA" id="ARBA00022707"/>
    </source>
</evidence>
<keyword evidence="6" id="KW-0519">Myristate</keyword>
<dbReference type="GO" id="GO:0048471">
    <property type="term" value="C:perinuclear region of cytoplasm"/>
    <property type="evidence" value="ECO:0007669"/>
    <property type="project" value="UniProtKB-SubCell"/>
</dbReference>
<keyword evidence="5" id="KW-0963">Cytoplasm</keyword>
<dbReference type="Gene3D" id="1.10.238.200">
    <property type="entry name" value="Cullin, PONY binding domain"/>
    <property type="match status" value="1"/>
</dbReference>
<dbReference type="InterPro" id="IPR005176">
    <property type="entry name" value="PONY_dom"/>
</dbReference>
<evidence type="ECO:0000256" key="1">
    <source>
        <dbReference type="ARBA" id="ARBA00004123"/>
    </source>
</evidence>
<dbReference type="Gene3D" id="1.10.238.10">
    <property type="entry name" value="EF-hand"/>
    <property type="match status" value="1"/>
</dbReference>
<dbReference type="Proteomes" id="UP001209878">
    <property type="component" value="Unassembled WGS sequence"/>
</dbReference>
<dbReference type="GO" id="GO:0097602">
    <property type="term" value="F:cullin family protein binding"/>
    <property type="evidence" value="ECO:0007669"/>
    <property type="project" value="TreeGrafter"/>
</dbReference>
<dbReference type="InterPro" id="IPR014764">
    <property type="entry name" value="DCN-prot"/>
</dbReference>
<dbReference type="PANTHER" id="PTHR12281:SF31">
    <property type="entry name" value="DCN1-LIKE PROTEIN 3"/>
    <property type="match status" value="1"/>
</dbReference>
<dbReference type="GO" id="GO:0005886">
    <property type="term" value="C:plasma membrane"/>
    <property type="evidence" value="ECO:0007669"/>
    <property type="project" value="UniProtKB-SubCell"/>
</dbReference>
<feature type="domain" description="DCUN1" evidence="12">
    <location>
        <begin position="118"/>
        <end position="311"/>
    </location>
</feature>
<dbReference type="AlphaFoldDB" id="A0AAD9L156"/>
<name>A0AAD9L156_RIDPI</name>
<evidence type="ECO:0000256" key="7">
    <source>
        <dbReference type="ARBA" id="ARBA00023136"/>
    </source>
</evidence>
<feature type="compositionally biased region" description="Polar residues" evidence="11">
    <location>
        <begin position="13"/>
        <end position="25"/>
    </location>
</feature>
<dbReference type="GO" id="GO:0032182">
    <property type="term" value="F:ubiquitin-like protein binding"/>
    <property type="evidence" value="ECO:0007669"/>
    <property type="project" value="TreeGrafter"/>
</dbReference>
<accession>A0AAD9L156</accession>
<evidence type="ECO:0000256" key="5">
    <source>
        <dbReference type="ARBA" id="ARBA00022490"/>
    </source>
</evidence>
<feature type="region of interest" description="Disordered" evidence="11">
    <location>
        <begin position="48"/>
        <end position="74"/>
    </location>
</feature>
<evidence type="ECO:0000256" key="10">
    <source>
        <dbReference type="RuleBase" id="RU410713"/>
    </source>
</evidence>
<comment type="subcellular location">
    <subcellularLocation>
        <location evidence="2">Cell membrane</location>
    </subcellularLocation>
    <subcellularLocation>
        <location evidence="3">Cytoplasm</location>
        <location evidence="3">Perinuclear region</location>
    </subcellularLocation>
    <subcellularLocation>
        <location evidence="1">Nucleus</location>
    </subcellularLocation>
</comment>
<evidence type="ECO:0000256" key="4">
    <source>
        <dbReference type="ARBA" id="ARBA00022475"/>
    </source>
</evidence>